<name>A0A540LSA6_MALBA</name>
<dbReference type="AlphaFoldDB" id="A0A540LSA6"/>
<reference evidence="1 2" key="1">
    <citation type="journal article" date="2019" name="G3 (Bethesda)">
        <title>Sequencing of a Wild Apple (Malus baccata) Genome Unravels the Differences Between Cultivated and Wild Apple Species Regarding Disease Resistance and Cold Tolerance.</title>
        <authorList>
            <person name="Chen X."/>
        </authorList>
    </citation>
    <scope>NUCLEOTIDE SEQUENCE [LARGE SCALE GENOMIC DNA]</scope>
    <source>
        <strain evidence="2">cv. Shandingzi</strain>
        <tissue evidence="1">Leaves</tissue>
    </source>
</reference>
<organism evidence="1 2">
    <name type="scientific">Malus baccata</name>
    <name type="common">Siberian crab apple</name>
    <name type="synonym">Pyrus baccata</name>
    <dbReference type="NCBI Taxonomy" id="106549"/>
    <lineage>
        <taxon>Eukaryota</taxon>
        <taxon>Viridiplantae</taxon>
        <taxon>Streptophyta</taxon>
        <taxon>Embryophyta</taxon>
        <taxon>Tracheophyta</taxon>
        <taxon>Spermatophyta</taxon>
        <taxon>Magnoliopsida</taxon>
        <taxon>eudicotyledons</taxon>
        <taxon>Gunneridae</taxon>
        <taxon>Pentapetalae</taxon>
        <taxon>rosids</taxon>
        <taxon>fabids</taxon>
        <taxon>Rosales</taxon>
        <taxon>Rosaceae</taxon>
        <taxon>Amygdaloideae</taxon>
        <taxon>Maleae</taxon>
        <taxon>Malus</taxon>
    </lineage>
</organism>
<sequence>MNRKSRSRFIPKETPSHNKLFLRREREPSSQLLQTTQEAGINTSACPWEYPLVEPLIPVPW</sequence>
<accession>A0A540LSA6</accession>
<evidence type="ECO:0000313" key="1">
    <source>
        <dbReference type="EMBL" id="TQD89394.1"/>
    </source>
</evidence>
<dbReference type="EMBL" id="VIEB01000479">
    <property type="protein sequence ID" value="TQD89394.1"/>
    <property type="molecule type" value="Genomic_DNA"/>
</dbReference>
<evidence type="ECO:0000313" key="2">
    <source>
        <dbReference type="Proteomes" id="UP000315295"/>
    </source>
</evidence>
<keyword evidence="2" id="KW-1185">Reference proteome</keyword>
<proteinExistence type="predicted"/>
<dbReference type="Proteomes" id="UP000315295">
    <property type="component" value="Unassembled WGS sequence"/>
</dbReference>
<comment type="caution">
    <text evidence="1">The sequence shown here is derived from an EMBL/GenBank/DDBJ whole genome shotgun (WGS) entry which is preliminary data.</text>
</comment>
<protein>
    <submittedName>
        <fullName evidence="1">Uncharacterized protein</fullName>
    </submittedName>
</protein>
<gene>
    <name evidence="1" type="ORF">C1H46_025037</name>
</gene>